<dbReference type="InterPro" id="IPR001404">
    <property type="entry name" value="Hsp90_fam"/>
</dbReference>
<dbReference type="PANTHER" id="PTHR11528">
    <property type="entry name" value="HEAT SHOCK PROTEIN 90 FAMILY MEMBER"/>
    <property type="match status" value="1"/>
</dbReference>
<evidence type="ECO:0000256" key="5">
    <source>
        <dbReference type="PIRSR" id="PIRSR002583-1"/>
    </source>
</evidence>
<dbReference type="Proteomes" id="UP000184476">
    <property type="component" value="Unassembled WGS sequence"/>
</dbReference>
<dbReference type="RefSeq" id="WP_073154639.1">
    <property type="nucleotide sequence ID" value="NZ_FQVL01000005.1"/>
</dbReference>
<keyword evidence="7" id="KW-1185">Reference proteome</keyword>
<dbReference type="InterPro" id="IPR036890">
    <property type="entry name" value="HATPase_C_sf"/>
</dbReference>
<dbReference type="PRINTS" id="PR00775">
    <property type="entry name" value="HEATSHOCK90"/>
</dbReference>
<evidence type="ECO:0000256" key="1">
    <source>
        <dbReference type="ARBA" id="ARBA00008239"/>
    </source>
</evidence>
<dbReference type="OrthoDB" id="9802640at2"/>
<sequence length="589" mass="68272">MDQFHFKVNLKGMIDLLSNHLYSTPHVFIRELLQNAVDAITARHKVEPAYDGKINVEVYAGENPTIFIEDNGLGLSEEEVHYFLSQIGQTSKRGEDGDDYIGRFGVGLLSCFIVSDEIVLLTRSVKSEQTVKWRGKPDGSYTIEKVDSEMRPGTRIYLQAKSGYEHYFRVDQVKQLCEYYGEFLPYPIHFSDTRDSHRLNAELAPWEMTIDQALAYGRQRYEEDYLDAIPLRSTVGEAHGVAYILPYAVRINAKQTSRVYVKQMLLSEKVDKLLPSWSFFVKGVINVNQLRPTASREEFYEDPLLDVVRNELGDCIKRYLVQLVEKDPDLLAKIIQIHYESIKTLAKEDNELYRLFIDWLPFETSFGRMKLKEIREQSPTIFYTPSLDEFRQITQVAKAQSFCVVNTAYVHDTELIEKLPMIDPTIQIKRVNPTTFTDQFMELSFEERGHVYDFIRIANIVLQPYLCKAEIKKFNPDELPALYTTNEEALFWRTVEQTKEESNELFSSIIGQMSGHQTVGQLAQLCFNYQNPIIQRAIKSEDEEMKRMIVEVLYIQSLLLGHYPLRQQELHLLNNGLIRLIEKGMDANA</sequence>
<feature type="binding site" evidence="5">
    <location>
        <position position="35"/>
    </location>
    <ligand>
        <name>ATP</name>
        <dbReference type="ChEBI" id="CHEBI:30616"/>
    </ligand>
</feature>
<feature type="binding site" evidence="5">
    <location>
        <position position="70"/>
    </location>
    <ligand>
        <name>ATP</name>
        <dbReference type="ChEBI" id="CHEBI:30616"/>
    </ligand>
</feature>
<dbReference type="Gene3D" id="3.30.565.10">
    <property type="entry name" value="Histidine kinase-like ATPase, C-terminal domain"/>
    <property type="match status" value="1"/>
</dbReference>
<evidence type="ECO:0000256" key="2">
    <source>
        <dbReference type="ARBA" id="ARBA00022741"/>
    </source>
</evidence>
<dbReference type="SUPFAM" id="SSF55874">
    <property type="entry name" value="ATPase domain of HSP90 chaperone/DNA topoisomerase II/histidine kinase"/>
    <property type="match status" value="1"/>
</dbReference>
<dbReference type="NCBIfam" id="NF010683">
    <property type="entry name" value="PRK14083.1"/>
    <property type="match status" value="1"/>
</dbReference>
<evidence type="ECO:0000313" key="7">
    <source>
        <dbReference type="Proteomes" id="UP000184476"/>
    </source>
</evidence>
<dbReference type="GO" id="GO:0140662">
    <property type="term" value="F:ATP-dependent protein folding chaperone"/>
    <property type="evidence" value="ECO:0007669"/>
    <property type="project" value="InterPro"/>
</dbReference>
<dbReference type="GO" id="GO:0005524">
    <property type="term" value="F:ATP binding"/>
    <property type="evidence" value="ECO:0007669"/>
    <property type="project" value="UniProtKB-KW"/>
</dbReference>
<dbReference type="EMBL" id="FQVL01000005">
    <property type="protein sequence ID" value="SHE92995.1"/>
    <property type="molecule type" value="Genomic_DNA"/>
</dbReference>
<feature type="binding site" evidence="5">
    <location>
        <position position="154"/>
    </location>
    <ligand>
        <name>ATP</name>
        <dbReference type="ChEBI" id="CHEBI:30616"/>
    </ligand>
</feature>
<dbReference type="PIRSF" id="PIRSF002583">
    <property type="entry name" value="Hsp90"/>
    <property type="match status" value="1"/>
</dbReference>
<gene>
    <name evidence="6" type="ORF">SAMN05444392_1058</name>
</gene>
<protein>
    <submittedName>
        <fullName evidence="6">Molecular chaperone HtpG</fullName>
    </submittedName>
</protein>
<dbReference type="InterPro" id="IPR020575">
    <property type="entry name" value="Hsp90_N"/>
</dbReference>
<evidence type="ECO:0000256" key="3">
    <source>
        <dbReference type="ARBA" id="ARBA00022840"/>
    </source>
</evidence>
<accession>A0A1M4XHL0</accession>
<keyword evidence="3 5" id="KW-0067">ATP-binding</keyword>
<reference evidence="6 7" key="1">
    <citation type="submission" date="2016-11" db="EMBL/GenBank/DDBJ databases">
        <authorList>
            <person name="Jaros S."/>
            <person name="Januszkiewicz K."/>
            <person name="Wedrychowicz H."/>
        </authorList>
    </citation>
    <scope>NUCLEOTIDE SEQUENCE [LARGE SCALE GENOMIC DNA]</scope>
    <source>
        <strain evidence="6 7">DSM 44666</strain>
    </source>
</reference>
<keyword evidence="2 5" id="KW-0547">Nucleotide-binding</keyword>
<name>A0A1M4XHL0_9BACL</name>
<evidence type="ECO:0000313" key="6">
    <source>
        <dbReference type="EMBL" id="SHE92995.1"/>
    </source>
</evidence>
<organism evidence="6 7">
    <name type="scientific">Seinonella peptonophila</name>
    <dbReference type="NCBI Taxonomy" id="112248"/>
    <lineage>
        <taxon>Bacteria</taxon>
        <taxon>Bacillati</taxon>
        <taxon>Bacillota</taxon>
        <taxon>Bacilli</taxon>
        <taxon>Bacillales</taxon>
        <taxon>Thermoactinomycetaceae</taxon>
        <taxon>Seinonella</taxon>
    </lineage>
</organism>
<dbReference type="GO" id="GO:0051082">
    <property type="term" value="F:unfolded protein binding"/>
    <property type="evidence" value="ECO:0007669"/>
    <property type="project" value="InterPro"/>
</dbReference>
<dbReference type="Pfam" id="PF00183">
    <property type="entry name" value="HSP90"/>
    <property type="match status" value="1"/>
</dbReference>
<proteinExistence type="inferred from homology"/>
<feature type="binding site" evidence="5">
    <location>
        <position position="31"/>
    </location>
    <ligand>
        <name>ATP</name>
        <dbReference type="ChEBI" id="CHEBI:30616"/>
    </ligand>
</feature>
<comment type="similarity">
    <text evidence="1">Belongs to the heat shock protein 90 family.</text>
</comment>
<keyword evidence="4" id="KW-0143">Chaperone</keyword>
<dbReference type="Pfam" id="PF13589">
    <property type="entry name" value="HATPase_c_3"/>
    <property type="match status" value="1"/>
</dbReference>
<evidence type="ECO:0000256" key="4">
    <source>
        <dbReference type="ARBA" id="ARBA00023186"/>
    </source>
</evidence>
<dbReference type="InterPro" id="IPR020568">
    <property type="entry name" value="Ribosomal_Su5_D2-typ_SF"/>
</dbReference>
<dbReference type="AlphaFoldDB" id="A0A1M4XHL0"/>
<dbReference type="GO" id="GO:0016887">
    <property type="term" value="F:ATP hydrolysis activity"/>
    <property type="evidence" value="ECO:0007669"/>
    <property type="project" value="InterPro"/>
</dbReference>
<dbReference type="Gene3D" id="3.30.230.80">
    <property type="match status" value="1"/>
</dbReference>
<dbReference type="SUPFAM" id="SSF54211">
    <property type="entry name" value="Ribosomal protein S5 domain 2-like"/>
    <property type="match status" value="1"/>
</dbReference>
<dbReference type="STRING" id="112248.SAMN05444392_1058"/>